<dbReference type="EMBL" id="CP023702">
    <property type="protein sequence ID" value="QEU72004.1"/>
    <property type="molecule type" value="Genomic_DNA"/>
</dbReference>
<keyword evidence="2" id="KW-1185">Reference proteome</keyword>
<reference evidence="1 2" key="1">
    <citation type="submission" date="2017-09" db="EMBL/GenBank/DDBJ databases">
        <authorList>
            <person name="Lee N."/>
            <person name="Cho B.-K."/>
        </authorList>
    </citation>
    <scope>NUCLEOTIDE SEQUENCE [LARGE SCALE GENOMIC DNA]</scope>
    <source>
        <strain evidence="1 2">ATCC 12769</strain>
    </source>
</reference>
<name>A0A5J6F8S6_9ACTN</name>
<gene>
    <name evidence="1" type="ORF">CP967_08510</name>
</gene>
<proteinExistence type="predicted"/>
<evidence type="ECO:0000313" key="1">
    <source>
        <dbReference type="EMBL" id="QEU72004.1"/>
    </source>
</evidence>
<evidence type="ECO:0000313" key="2">
    <source>
        <dbReference type="Proteomes" id="UP000326178"/>
    </source>
</evidence>
<dbReference type="AlphaFoldDB" id="A0A5J6F8S6"/>
<dbReference type="OrthoDB" id="4345114at2"/>
<organism evidence="1 2">
    <name type="scientific">Streptomyces nitrosporeus</name>
    <dbReference type="NCBI Taxonomy" id="28894"/>
    <lineage>
        <taxon>Bacteria</taxon>
        <taxon>Bacillati</taxon>
        <taxon>Actinomycetota</taxon>
        <taxon>Actinomycetes</taxon>
        <taxon>Kitasatosporales</taxon>
        <taxon>Streptomycetaceae</taxon>
        <taxon>Streptomyces</taxon>
    </lineage>
</organism>
<protein>
    <submittedName>
        <fullName evidence="1">Uncharacterized protein</fullName>
    </submittedName>
</protein>
<dbReference type="KEGG" id="snk:CP967_08510"/>
<dbReference type="RefSeq" id="WP_150487370.1">
    <property type="nucleotide sequence ID" value="NZ_BMUV01000001.1"/>
</dbReference>
<accession>A0A5J6F8S6</accession>
<dbReference type="Proteomes" id="UP000326178">
    <property type="component" value="Chromosome"/>
</dbReference>
<sequence length="60" mass="6637">MTPIPPAARTVMLAGLDEYRLVTPLDEQTPAGALDCIERWLLDDGWAIRPDLSDDRGTAR</sequence>